<proteinExistence type="predicted"/>
<dbReference type="EMBL" id="CAJVQC010027943">
    <property type="protein sequence ID" value="CAG8738083.1"/>
    <property type="molecule type" value="Genomic_DNA"/>
</dbReference>
<reference evidence="1" key="1">
    <citation type="submission" date="2021-06" db="EMBL/GenBank/DDBJ databases">
        <authorList>
            <person name="Kallberg Y."/>
            <person name="Tangrot J."/>
            <person name="Rosling A."/>
        </authorList>
    </citation>
    <scope>NUCLEOTIDE SEQUENCE</scope>
    <source>
        <strain evidence="1">MA461A</strain>
    </source>
</reference>
<evidence type="ECO:0000313" key="1">
    <source>
        <dbReference type="EMBL" id="CAG8738083.1"/>
    </source>
</evidence>
<accession>A0ACA9Q653</accession>
<keyword evidence="2" id="KW-1185">Reference proteome</keyword>
<feature type="non-terminal residue" evidence="1">
    <location>
        <position position="1"/>
    </location>
</feature>
<protein>
    <submittedName>
        <fullName evidence="1">1369_t:CDS:1</fullName>
    </submittedName>
</protein>
<comment type="caution">
    <text evidence="1">The sequence shown here is derived from an EMBL/GenBank/DDBJ whole genome shotgun (WGS) entry which is preliminary data.</text>
</comment>
<organism evidence="1 2">
    <name type="scientific">Racocetra persica</name>
    <dbReference type="NCBI Taxonomy" id="160502"/>
    <lineage>
        <taxon>Eukaryota</taxon>
        <taxon>Fungi</taxon>
        <taxon>Fungi incertae sedis</taxon>
        <taxon>Mucoromycota</taxon>
        <taxon>Glomeromycotina</taxon>
        <taxon>Glomeromycetes</taxon>
        <taxon>Diversisporales</taxon>
        <taxon>Gigasporaceae</taxon>
        <taxon>Racocetra</taxon>
    </lineage>
</organism>
<evidence type="ECO:0000313" key="2">
    <source>
        <dbReference type="Proteomes" id="UP000789920"/>
    </source>
</evidence>
<gene>
    <name evidence="1" type="ORF">RPERSI_LOCUS12867</name>
</gene>
<sequence length="162" mass="18785">LLFCEECYNQFIRNTPLSLYIRNDGIFIGNCDFSPDIKKQWSAAVSENKIEEFKKFVEPKLGRIRRIQSRQAELQVSSSLEAQRKDALVRSQFIRRGQGFALELIGNGSDRYSFNGQIYTNRGAAEAAQIQIQINNCSEKLNDHLNEMRQLAIKRANFWYNL</sequence>
<name>A0ACA9Q653_9GLOM</name>
<dbReference type="Proteomes" id="UP000789920">
    <property type="component" value="Unassembled WGS sequence"/>
</dbReference>